<organism evidence="1 2">
    <name type="scientific">Stieleria varia</name>
    <dbReference type="NCBI Taxonomy" id="2528005"/>
    <lineage>
        <taxon>Bacteria</taxon>
        <taxon>Pseudomonadati</taxon>
        <taxon>Planctomycetota</taxon>
        <taxon>Planctomycetia</taxon>
        <taxon>Pirellulales</taxon>
        <taxon>Pirellulaceae</taxon>
        <taxon>Stieleria</taxon>
    </lineage>
</organism>
<reference evidence="1 2" key="1">
    <citation type="submission" date="2019-02" db="EMBL/GenBank/DDBJ databases">
        <title>Deep-cultivation of Planctomycetes and their phenomic and genomic characterization uncovers novel biology.</title>
        <authorList>
            <person name="Wiegand S."/>
            <person name="Jogler M."/>
            <person name="Boedeker C."/>
            <person name="Pinto D."/>
            <person name="Vollmers J."/>
            <person name="Rivas-Marin E."/>
            <person name="Kohn T."/>
            <person name="Peeters S.H."/>
            <person name="Heuer A."/>
            <person name="Rast P."/>
            <person name="Oberbeckmann S."/>
            <person name="Bunk B."/>
            <person name="Jeske O."/>
            <person name="Meyerdierks A."/>
            <person name="Storesund J.E."/>
            <person name="Kallscheuer N."/>
            <person name="Luecker S."/>
            <person name="Lage O.M."/>
            <person name="Pohl T."/>
            <person name="Merkel B.J."/>
            <person name="Hornburger P."/>
            <person name="Mueller R.-W."/>
            <person name="Bruemmer F."/>
            <person name="Labrenz M."/>
            <person name="Spormann A.M."/>
            <person name="Op Den Camp H."/>
            <person name="Overmann J."/>
            <person name="Amann R."/>
            <person name="Jetten M.S.M."/>
            <person name="Mascher T."/>
            <person name="Medema M.H."/>
            <person name="Devos D.P."/>
            <person name="Kaster A.-K."/>
            <person name="Ovreas L."/>
            <person name="Rohde M."/>
            <person name="Galperin M.Y."/>
            <person name="Jogler C."/>
        </authorList>
    </citation>
    <scope>NUCLEOTIDE SEQUENCE [LARGE SCALE GENOMIC DNA]</scope>
    <source>
        <strain evidence="1 2">Pla52n</strain>
    </source>
</reference>
<gene>
    <name evidence="1" type="ORF">Pla52n_62840</name>
</gene>
<comment type="caution">
    <text evidence="1">The sequence shown here is derived from an EMBL/GenBank/DDBJ whole genome shotgun (WGS) entry which is preliminary data.</text>
</comment>
<sequence length="78" mass="8277">MSRFGDSHGFRDTTVAIAKTANPKMKTGRCSSLEIVSRSAGRGLPIIGFPGRSLGTSGGDQRELPYFTVFLAADTTLV</sequence>
<dbReference type="EMBL" id="SJPN01000011">
    <property type="protein sequence ID" value="TWT92410.1"/>
    <property type="molecule type" value="Genomic_DNA"/>
</dbReference>
<dbReference type="AlphaFoldDB" id="A0A5C5ZZA5"/>
<proteinExistence type="predicted"/>
<evidence type="ECO:0000313" key="1">
    <source>
        <dbReference type="EMBL" id="TWT92410.1"/>
    </source>
</evidence>
<evidence type="ECO:0000313" key="2">
    <source>
        <dbReference type="Proteomes" id="UP000320176"/>
    </source>
</evidence>
<dbReference type="Proteomes" id="UP000320176">
    <property type="component" value="Unassembled WGS sequence"/>
</dbReference>
<name>A0A5C5ZZA5_9BACT</name>
<protein>
    <submittedName>
        <fullName evidence="1">Uncharacterized protein</fullName>
    </submittedName>
</protein>
<keyword evidence="2" id="KW-1185">Reference proteome</keyword>
<accession>A0A5C5ZZA5</accession>